<proteinExistence type="predicted"/>
<feature type="compositionally biased region" description="Basic and acidic residues" evidence="1">
    <location>
        <begin position="131"/>
        <end position="150"/>
    </location>
</feature>
<keyword evidence="2" id="KW-1185">Reference proteome</keyword>
<protein>
    <submittedName>
        <fullName evidence="3">Nudc_N domain-containing protein</fullName>
    </submittedName>
</protein>
<dbReference type="WBParaSite" id="Csp11.Scaffold630.g17388.t1">
    <property type="protein sequence ID" value="Csp11.Scaffold630.g17388.t1"/>
    <property type="gene ID" value="Csp11.Scaffold630.g17388"/>
</dbReference>
<dbReference type="AlphaFoldDB" id="A0A1I7UMA3"/>
<feature type="compositionally biased region" description="Basic and acidic residues" evidence="1">
    <location>
        <begin position="69"/>
        <end position="78"/>
    </location>
</feature>
<organism evidence="2 3">
    <name type="scientific">Caenorhabditis tropicalis</name>
    <dbReference type="NCBI Taxonomy" id="1561998"/>
    <lineage>
        <taxon>Eukaryota</taxon>
        <taxon>Metazoa</taxon>
        <taxon>Ecdysozoa</taxon>
        <taxon>Nematoda</taxon>
        <taxon>Chromadorea</taxon>
        <taxon>Rhabditida</taxon>
        <taxon>Rhabditina</taxon>
        <taxon>Rhabditomorpha</taxon>
        <taxon>Rhabditoidea</taxon>
        <taxon>Rhabditidae</taxon>
        <taxon>Peloderinae</taxon>
        <taxon>Caenorhabditis</taxon>
    </lineage>
</organism>
<dbReference type="Proteomes" id="UP000095282">
    <property type="component" value="Unplaced"/>
</dbReference>
<evidence type="ECO:0000313" key="3">
    <source>
        <dbReference type="WBParaSite" id="Csp11.Scaffold630.g17388.t1"/>
    </source>
</evidence>
<feature type="compositionally biased region" description="Acidic residues" evidence="1">
    <location>
        <begin position="120"/>
        <end position="130"/>
    </location>
</feature>
<evidence type="ECO:0000313" key="2">
    <source>
        <dbReference type="Proteomes" id="UP000095282"/>
    </source>
</evidence>
<feature type="region of interest" description="Disordered" evidence="1">
    <location>
        <begin position="69"/>
        <end position="150"/>
    </location>
</feature>
<reference evidence="3" key="1">
    <citation type="submission" date="2016-11" db="UniProtKB">
        <authorList>
            <consortium name="WormBaseParasite"/>
        </authorList>
    </citation>
    <scope>IDENTIFICATION</scope>
</reference>
<evidence type="ECO:0000256" key="1">
    <source>
        <dbReference type="SAM" id="MobiDB-lite"/>
    </source>
</evidence>
<accession>A0A1I7UMA3</accession>
<sequence>MSSANGNPEPGSREAELAAIAHVNLMFNELLDIPFPLEEFIKHDIKTIAKRALGEGDTKELAKKVLKKIEELEREKKEGSRKRKASEESSSGYSSGEQKEQAPKAPKKKKTNSVPPKSENEEDELGDDPLVEMRKIMEKHKEKMRLQNLK</sequence>
<name>A0A1I7UMA3_9PELO</name>